<name>A0ABM7FKV0_9ACTN</name>
<sequence length="228" mass="25655">MVRHRDAQGRQRSYDFGTFPVPEAFQRSLAALFAAKCAPGGGWDSVESSEASWYVTRPFAEFVSEQDEVPLDVDRLTAGHWQAWRLSLPPPSTGYTKYSTVSALLQLDARPARPVREAMARGSPGLRSANWPTPRRSSVRSGWRRGRRSVRRCCGSGRTPPTWPPGRLAPERVHNQRANETCIRSPGRFRRPFLILLRGKVVCENSQVFPGRGAEFTASAGRWERSCW</sequence>
<accession>A0ABM7FKV0</accession>
<gene>
    <name evidence="2" type="ORF">SGFS_098090</name>
</gene>
<reference evidence="2 3" key="2">
    <citation type="journal article" date="2023" name="ChemBioChem">
        <title>Acyltransferase Domain Exchange between Two Independent Type I Polyketide Synthases in the Same Producer Strain of Macrolide Antibiotics.</title>
        <authorList>
            <person name="Kudo F."/>
            <person name="Kishikawa K."/>
            <person name="Tsuboi K."/>
            <person name="Kido T."/>
            <person name="Usui T."/>
            <person name="Hashimoto J."/>
            <person name="Shin-Ya K."/>
            <person name="Miyanaga A."/>
            <person name="Eguchi T."/>
        </authorList>
    </citation>
    <scope>NUCLEOTIDE SEQUENCE [LARGE SCALE GENOMIC DNA]</scope>
    <source>
        <strain evidence="2 3">A-8890</strain>
    </source>
</reference>
<evidence type="ECO:0000256" key="1">
    <source>
        <dbReference type="SAM" id="MobiDB-lite"/>
    </source>
</evidence>
<protein>
    <submittedName>
        <fullName evidence="2">Uncharacterized protein</fullName>
    </submittedName>
</protein>
<evidence type="ECO:0000313" key="3">
    <source>
        <dbReference type="Proteomes" id="UP001321542"/>
    </source>
</evidence>
<organism evidence="2 3">
    <name type="scientific">Streptomyces graminofaciens</name>
    <dbReference type="NCBI Taxonomy" id="68212"/>
    <lineage>
        <taxon>Bacteria</taxon>
        <taxon>Bacillati</taxon>
        <taxon>Actinomycetota</taxon>
        <taxon>Actinomycetes</taxon>
        <taxon>Kitasatosporales</taxon>
        <taxon>Streptomycetaceae</taxon>
        <taxon>Streptomyces</taxon>
    </lineage>
</organism>
<reference evidence="2 3" key="1">
    <citation type="journal article" date="2010" name="ChemBioChem">
        <title>Cloning and characterization of the biosynthetic gene cluster of 16-membered macrolide antibiotic FD-891: involvement of a dual functional cytochrome P450 monooxygenase catalyzing epoxidation and hydroxylation.</title>
        <authorList>
            <person name="Kudo F."/>
            <person name="Motegi A."/>
            <person name="Mizoue K."/>
            <person name="Eguchi T."/>
        </authorList>
    </citation>
    <scope>NUCLEOTIDE SEQUENCE [LARGE SCALE GENOMIC DNA]</scope>
    <source>
        <strain evidence="2 3">A-8890</strain>
    </source>
</reference>
<dbReference type="Proteomes" id="UP001321542">
    <property type="component" value="Chromosome"/>
</dbReference>
<proteinExistence type="predicted"/>
<evidence type="ECO:0000313" key="2">
    <source>
        <dbReference type="EMBL" id="BBC38515.1"/>
    </source>
</evidence>
<dbReference type="EMBL" id="AP018448">
    <property type="protein sequence ID" value="BBC38515.1"/>
    <property type="molecule type" value="Genomic_DNA"/>
</dbReference>
<keyword evidence="3" id="KW-1185">Reference proteome</keyword>
<feature type="region of interest" description="Disordered" evidence="1">
    <location>
        <begin position="120"/>
        <end position="142"/>
    </location>
</feature>